<gene>
    <name evidence="2" type="ORF">PVAP13_4KG311800</name>
</gene>
<accession>A0A8T0TLP3</accession>
<evidence type="ECO:0000256" key="1">
    <source>
        <dbReference type="SAM" id="MobiDB-lite"/>
    </source>
</evidence>
<sequence length="122" mass="13874">MAFDSFRTARRCVTTFLPESSTTDKDLRSRPAARGGSEQQRGDAAHTCGHAMDHEAVIMLKGARVFLPRPRGQDVHPRRGDVRRVDVGAARGRTWMRHPWPRRRPADDRAVGCHRRHACCFM</sequence>
<protein>
    <submittedName>
        <fullName evidence="2">Uncharacterized protein</fullName>
    </submittedName>
</protein>
<organism evidence="2 3">
    <name type="scientific">Panicum virgatum</name>
    <name type="common">Blackwell switchgrass</name>
    <dbReference type="NCBI Taxonomy" id="38727"/>
    <lineage>
        <taxon>Eukaryota</taxon>
        <taxon>Viridiplantae</taxon>
        <taxon>Streptophyta</taxon>
        <taxon>Embryophyta</taxon>
        <taxon>Tracheophyta</taxon>
        <taxon>Spermatophyta</taxon>
        <taxon>Magnoliopsida</taxon>
        <taxon>Liliopsida</taxon>
        <taxon>Poales</taxon>
        <taxon>Poaceae</taxon>
        <taxon>PACMAD clade</taxon>
        <taxon>Panicoideae</taxon>
        <taxon>Panicodae</taxon>
        <taxon>Paniceae</taxon>
        <taxon>Panicinae</taxon>
        <taxon>Panicum</taxon>
        <taxon>Panicum sect. Hiantes</taxon>
    </lineage>
</organism>
<comment type="caution">
    <text evidence="2">The sequence shown here is derived from an EMBL/GenBank/DDBJ whole genome shotgun (WGS) entry which is preliminary data.</text>
</comment>
<dbReference type="AlphaFoldDB" id="A0A8T0TLP3"/>
<keyword evidence="3" id="KW-1185">Reference proteome</keyword>
<dbReference type="Proteomes" id="UP000823388">
    <property type="component" value="Chromosome 4K"/>
</dbReference>
<evidence type="ECO:0000313" key="2">
    <source>
        <dbReference type="EMBL" id="KAG2612872.1"/>
    </source>
</evidence>
<dbReference type="EMBL" id="CM029043">
    <property type="protein sequence ID" value="KAG2612872.1"/>
    <property type="molecule type" value="Genomic_DNA"/>
</dbReference>
<feature type="region of interest" description="Disordered" evidence="1">
    <location>
        <begin position="19"/>
        <end position="46"/>
    </location>
</feature>
<reference evidence="2" key="1">
    <citation type="submission" date="2020-05" db="EMBL/GenBank/DDBJ databases">
        <title>WGS assembly of Panicum virgatum.</title>
        <authorList>
            <person name="Lovell J.T."/>
            <person name="Jenkins J."/>
            <person name="Shu S."/>
            <person name="Juenger T.E."/>
            <person name="Schmutz J."/>
        </authorList>
    </citation>
    <scope>NUCLEOTIDE SEQUENCE</scope>
    <source>
        <strain evidence="2">AP13</strain>
    </source>
</reference>
<evidence type="ECO:0000313" key="3">
    <source>
        <dbReference type="Proteomes" id="UP000823388"/>
    </source>
</evidence>
<proteinExistence type="predicted"/>
<name>A0A8T0TLP3_PANVG</name>